<keyword evidence="6" id="KW-1185">Reference proteome</keyword>
<gene>
    <name evidence="5" type="ORF">GCM10022292_03320</name>
</gene>
<dbReference type="SUPFAM" id="SSF48179">
    <property type="entry name" value="6-phosphogluconate dehydrogenase C-terminal domain-like"/>
    <property type="match status" value="2"/>
</dbReference>
<evidence type="ECO:0000256" key="1">
    <source>
        <dbReference type="ARBA" id="ARBA00009463"/>
    </source>
</evidence>
<dbReference type="Pfam" id="PF02737">
    <property type="entry name" value="3HCDH_N"/>
    <property type="match status" value="1"/>
</dbReference>
<dbReference type="Gene3D" id="3.40.50.720">
    <property type="entry name" value="NAD(P)-binding Rossmann-like Domain"/>
    <property type="match status" value="1"/>
</dbReference>
<feature type="domain" description="3-hydroxyacyl-CoA dehydrogenase C-terminal" evidence="3">
    <location>
        <begin position="327"/>
        <end position="407"/>
    </location>
</feature>
<dbReference type="InterPro" id="IPR008927">
    <property type="entry name" value="6-PGluconate_DH-like_C_sf"/>
</dbReference>
<dbReference type="RefSeq" id="WP_344712109.1">
    <property type="nucleotide sequence ID" value="NZ_BAABCB010000002.1"/>
</dbReference>
<name>A0ABP8CKT1_9FLAO</name>
<comment type="similarity">
    <text evidence="1">Belongs to the 3-hydroxyacyl-CoA dehydrogenase family.</text>
</comment>
<dbReference type="InterPro" id="IPR013328">
    <property type="entry name" value="6PGD_dom2"/>
</dbReference>
<sequence length="411" mass="46187">MSENQKSEIVNPQSQINRVGIIGSGTMGSGIAQVAATSGCKVKLYDTNQVALDKAKASLEKILNRLIEKGRIDTSEKDRIQSNIAYVNNLKDLADSNLTIEAIIENLDIKKKVFSELESYVAEDCIIASNTSSLSIASIAASLNKPERCVGIHFFNPAPLMKLVEVIPAIQTSTEVLEKAIQTIKDWKKVVAVAKDTPGFIVNRVARPFYGEALRIYEEGLADFATIDHSLKSLGDFRMGPFELMDFIGNDVNYTVTETVFTAFYFDPRYKPSFTQKRFAEAGYLGRKSGKGYYDYDQNGKIINTNHTNSRTFETYEEEETLKNQIFDRVLVMLINEAADALFLNIASAEDIDNAMTKGVNYPNGLLAWADEKGIDWCVSKMDELYNEYHEDRYRCSPLLRKMSKSGMRFY</sequence>
<feature type="domain" description="3-hydroxyacyl-CoA dehydrogenase NAD binding" evidence="4">
    <location>
        <begin position="19"/>
        <end position="197"/>
    </location>
</feature>
<dbReference type="EMBL" id="BAABCB010000002">
    <property type="protein sequence ID" value="GAA4240493.1"/>
    <property type="molecule type" value="Genomic_DNA"/>
</dbReference>
<dbReference type="InterPro" id="IPR006180">
    <property type="entry name" value="3-OHacyl-CoA_DH_CS"/>
</dbReference>
<comment type="caution">
    <text evidence="5">The sequence shown here is derived from an EMBL/GenBank/DDBJ whole genome shotgun (WGS) entry which is preliminary data.</text>
</comment>
<dbReference type="Gene3D" id="1.10.1040.10">
    <property type="entry name" value="N-(1-d-carboxylethyl)-l-norvaline Dehydrogenase, domain 2"/>
    <property type="match status" value="2"/>
</dbReference>
<evidence type="ECO:0000256" key="2">
    <source>
        <dbReference type="ARBA" id="ARBA00023002"/>
    </source>
</evidence>
<dbReference type="InterPro" id="IPR036291">
    <property type="entry name" value="NAD(P)-bd_dom_sf"/>
</dbReference>
<evidence type="ECO:0000259" key="4">
    <source>
        <dbReference type="Pfam" id="PF02737"/>
    </source>
</evidence>
<dbReference type="Proteomes" id="UP001501682">
    <property type="component" value="Unassembled WGS sequence"/>
</dbReference>
<evidence type="ECO:0000313" key="6">
    <source>
        <dbReference type="Proteomes" id="UP001501682"/>
    </source>
</evidence>
<evidence type="ECO:0000313" key="5">
    <source>
        <dbReference type="EMBL" id="GAA4240493.1"/>
    </source>
</evidence>
<organism evidence="5 6">
    <name type="scientific">Winogradskyella damuponensis</name>
    <dbReference type="NCBI Taxonomy" id="943939"/>
    <lineage>
        <taxon>Bacteria</taxon>
        <taxon>Pseudomonadati</taxon>
        <taxon>Bacteroidota</taxon>
        <taxon>Flavobacteriia</taxon>
        <taxon>Flavobacteriales</taxon>
        <taxon>Flavobacteriaceae</taxon>
        <taxon>Winogradskyella</taxon>
    </lineage>
</organism>
<evidence type="ECO:0008006" key="7">
    <source>
        <dbReference type="Google" id="ProtNLM"/>
    </source>
</evidence>
<proteinExistence type="inferred from homology"/>
<feature type="domain" description="3-hydroxyacyl-CoA dehydrogenase C-terminal" evidence="3">
    <location>
        <begin position="199"/>
        <end position="296"/>
    </location>
</feature>
<dbReference type="InterPro" id="IPR006176">
    <property type="entry name" value="3-OHacyl-CoA_DH_NAD-bd"/>
</dbReference>
<dbReference type="Pfam" id="PF00725">
    <property type="entry name" value="3HCDH"/>
    <property type="match status" value="2"/>
</dbReference>
<dbReference type="PANTHER" id="PTHR48075">
    <property type="entry name" value="3-HYDROXYACYL-COA DEHYDROGENASE FAMILY PROTEIN"/>
    <property type="match status" value="1"/>
</dbReference>
<keyword evidence="2" id="KW-0560">Oxidoreductase</keyword>
<accession>A0ABP8CKT1</accession>
<protein>
    <recommendedName>
        <fullName evidence="7">3-hydroxybutyryl-CoA dehydrogenase</fullName>
    </recommendedName>
</protein>
<dbReference type="PROSITE" id="PS00067">
    <property type="entry name" value="3HCDH"/>
    <property type="match status" value="1"/>
</dbReference>
<dbReference type="PANTHER" id="PTHR48075:SF5">
    <property type="entry name" value="3-HYDROXYBUTYRYL-COA DEHYDROGENASE"/>
    <property type="match status" value="1"/>
</dbReference>
<dbReference type="SUPFAM" id="SSF51735">
    <property type="entry name" value="NAD(P)-binding Rossmann-fold domains"/>
    <property type="match status" value="1"/>
</dbReference>
<reference evidence="6" key="1">
    <citation type="journal article" date="2019" name="Int. J. Syst. Evol. Microbiol.">
        <title>The Global Catalogue of Microorganisms (GCM) 10K type strain sequencing project: providing services to taxonomists for standard genome sequencing and annotation.</title>
        <authorList>
            <consortium name="The Broad Institute Genomics Platform"/>
            <consortium name="The Broad Institute Genome Sequencing Center for Infectious Disease"/>
            <person name="Wu L."/>
            <person name="Ma J."/>
        </authorList>
    </citation>
    <scope>NUCLEOTIDE SEQUENCE [LARGE SCALE GENOMIC DNA]</scope>
    <source>
        <strain evidence="6">JCM 17633</strain>
    </source>
</reference>
<dbReference type="InterPro" id="IPR006108">
    <property type="entry name" value="3HC_DH_C"/>
</dbReference>
<evidence type="ECO:0000259" key="3">
    <source>
        <dbReference type="Pfam" id="PF00725"/>
    </source>
</evidence>